<comment type="caution">
    <text evidence="1">The sequence shown here is derived from an EMBL/GenBank/DDBJ whole genome shotgun (WGS) entry which is preliminary data.</text>
</comment>
<evidence type="ECO:0000313" key="1">
    <source>
        <dbReference type="EMBL" id="KAJ8037293.1"/>
    </source>
</evidence>
<organism evidence="1 2">
    <name type="scientific">Holothuria leucospilota</name>
    <name type="common">Black long sea cucumber</name>
    <name type="synonym">Mertensiothuria leucospilota</name>
    <dbReference type="NCBI Taxonomy" id="206669"/>
    <lineage>
        <taxon>Eukaryota</taxon>
        <taxon>Metazoa</taxon>
        <taxon>Echinodermata</taxon>
        <taxon>Eleutherozoa</taxon>
        <taxon>Echinozoa</taxon>
        <taxon>Holothuroidea</taxon>
        <taxon>Aspidochirotacea</taxon>
        <taxon>Aspidochirotida</taxon>
        <taxon>Holothuriidae</taxon>
        <taxon>Holothuria</taxon>
    </lineage>
</organism>
<dbReference type="EMBL" id="JAIZAY010000008">
    <property type="protein sequence ID" value="KAJ8037293.1"/>
    <property type="molecule type" value="Genomic_DNA"/>
</dbReference>
<gene>
    <name evidence="1" type="ORF">HOLleu_18076</name>
</gene>
<proteinExistence type="predicted"/>
<protein>
    <submittedName>
        <fullName evidence="1">Uncharacterized protein</fullName>
    </submittedName>
</protein>
<dbReference type="Proteomes" id="UP001152320">
    <property type="component" value="Chromosome 8"/>
</dbReference>
<name>A0A9Q1C190_HOLLE</name>
<dbReference type="AlphaFoldDB" id="A0A9Q1C190"/>
<keyword evidence="2" id="KW-1185">Reference proteome</keyword>
<accession>A0A9Q1C190</accession>
<sequence>MKRTRPLGPIGWYNVIPHRHESAKPNKASMFVIVKSIVEFVGDREFVQTAAKLAVEEGKNIKMLQKFPSSLPIIAMKTVGTPSVDSKIARVNFL</sequence>
<reference evidence="1" key="1">
    <citation type="submission" date="2021-10" db="EMBL/GenBank/DDBJ databases">
        <title>Tropical sea cucumber genome reveals ecological adaptation and Cuvierian tubules defense mechanism.</title>
        <authorList>
            <person name="Chen T."/>
        </authorList>
    </citation>
    <scope>NUCLEOTIDE SEQUENCE</scope>
    <source>
        <strain evidence="1">Nanhai2018</strain>
        <tissue evidence="1">Muscle</tissue>
    </source>
</reference>
<evidence type="ECO:0000313" key="2">
    <source>
        <dbReference type="Proteomes" id="UP001152320"/>
    </source>
</evidence>